<evidence type="ECO:0000313" key="2">
    <source>
        <dbReference type="Proteomes" id="UP001237642"/>
    </source>
</evidence>
<reference evidence="1" key="2">
    <citation type="submission" date="2023-05" db="EMBL/GenBank/DDBJ databases">
        <authorList>
            <person name="Schelkunov M.I."/>
        </authorList>
    </citation>
    <scope>NUCLEOTIDE SEQUENCE</scope>
    <source>
        <strain evidence="1">Hsosn_3</strain>
        <tissue evidence="1">Leaf</tissue>
    </source>
</reference>
<gene>
    <name evidence="1" type="ORF">POM88_043318</name>
</gene>
<organism evidence="1 2">
    <name type="scientific">Heracleum sosnowskyi</name>
    <dbReference type="NCBI Taxonomy" id="360622"/>
    <lineage>
        <taxon>Eukaryota</taxon>
        <taxon>Viridiplantae</taxon>
        <taxon>Streptophyta</taxon>
        <taxon>Embryophyta</taxon>
        <taxon>Tracheophyta</taxon>
        <taxon>Spermatophyta</taxon>
        <taxon>Magnoliopsida</taxon>
        <taxon>eudicotyledons</taxon>
        <taxon>Gunneridae</taxon>
        <taxon>Pentapetalae</taxon>
        <taxon>asterids</taxon>
        <taxon>campanulids</taxon>
        <taxon>Apiales</taxon>
        <taxon>Apiaceae</taxon>
        <taxon>Apioideae</taxon>
        <taxon>apioid superclade</taxon>
        <taxon>Tordylieae</taxon>
        <taxon>Tordyliinae</taxon>
        <taxon>Heracleum</taxon>
    </lineage>
</organism>
<dbReference type="SUPFAM" id="SSF57889">
    <property type="entry name" value="Cysteine-rich domain"/>
    <property type="match status" value="1"/>
</dbReference>
<protein>
    <recommendedName>
        <fullName evidence="3">DC1 domain-containing protein</fullName>
    </recommendedName>
</protein>
<dbReference type="PANTHER" id="PTHR32410">
    <property type="entry name" value="CYSTEINE/HISTIDINE-RICH C1 DOMAIN FAMILY PROTEIN"/>
    <property type="match status" value="1"/>
</dbReference>
<sequence length="296" mass="34108">MEEKNDIGLKHLAHEHLLILNENYIGKVGDDCRGCKEQIDSCQSSVYSCSDDISRTYVYDCDRFLLHKACAELPPKILSPIDQNEFLFFQPPKSRSTCCIICGLWSSWKFTYCSSFNTDIYVCFKCAVFQVQQSKEDPIFVYPGHSHPLAIIEEPSKGGIFSSNEDETYPNLVHLPAADELSLNLLLEQFIKDKITLSDTSYKSNSISSSTKDIKHWSHEEHVLKLITFNELFDRENDDKMLLLRCNGCYKPIRTDDSLFYGCVPCKYCYFVVYDDQAYSTTLDIVLCNEVKHRIR</sequence>
<dbReference type="InterPro" id="IPR053192">
    <property type="entry name" value="Vacuole_Formation_Reg"/>
</dbReference>
<evidence type="ECO:0000313" key="1">
    <source>
        <dbReference type="EMBL" id="KAK1358844.1"/>
    </source>
</evidence>
<evidence type="ECO:0008006" key="3">
    <source>
        <dbReference type="Google" id="ProtNLM"/>
    </source>
</evidence>
<name>A0AAD8H355_9APIA</name>
<reference evidence="1" key="1">
    <citation type="submission" date="2023-02" db="EMBL/GenBank/DDBJ databases">
        <title>Genome of toxic invasive species Heracleum sosnowskyi carries increased number of genes despite the absence of recent whole-genome duplications.</title>
        <authorList>
            <person name="Schelkunov M."/>
            <person name="Shtratnikova V."/>
            <person name="Makarenko M."/>
            <person name="Klepikova A."/>
            <person name="Omelchenko D."/>
            <person name="Novikova G."/>
            <person name="Obukhova E."/>
            <person name="Bogdanov V."/>
            <person name="Penin A."/>
            <person name="Logacheva M."/>
        </authorList>
    </citation>
    <scope>NUCLEOTIDE SEQUENCE</scope>
    <source>
        <strain evidence="1">Hsosn_3</strain>
        <tissue evidence="1">Leaf</tissue>
    </source>
</reference>
<accession>A0AAD8H355</accession>
<dbReference type="EMBL" id="JAUIZM010000010">
    <property type="protein sequence ID" value="KAK1358844.1"/>
    <property type="molecule type" value="Genomic_DNA"/>
</dbReference>
<dbReference type="InterPro" id="IPR046349">
    <property type="entry name" value="C1-like_sf"/>
</dbReference>
<keyword evidence="2" id="KW-1185">Reference proteome</keyword>
<dbReference type="AlphaFoldDB" id="A0AAD8H355"/>
<proteinExistence type="predicted"/>
<comment type="caution">
    <text evidence="1">The sequence shown here is derived from an EMBL/GenBank/DDBJ whole genome shotgun (WGS) entry which is preliminary data.</text>
</comment>
<dbReference type="Proteomes" id="UP001237642">
    <property type="component" value="Unassembled WGS sequence"/>
</dbReference>